<dbReference type="InterPro" id="IPR004619">
    <property type="entry name" value="Type_III_PanK"/>
</dbReference>
<keyword evidence="13 16" id="KW-0173">Coenzyme A biosynthesis</keyword>
<evidence type="ECO:0000256" key="2">
    <source>
        <dbReference type="ARBA" id="ARBA00001958"/>
    </source>
</evidence>
<dbReference type="UniPathway" id="UPA00241">
    <property type="reaction ID" value="UER00352"/>
</dbReference>
<evidence type="ECO:0000313" key="17">
    <source>
        <dbReference type="EMBL" id="GBU04790.1"/>
    </source>
</evidence>
<accession>A0A4V2UPY3</accession>
<evidence type="ECO:0000256" key="5">
    <source>
        <dbReference type="ARBA" id="ARBA00011738"/>
    </source>
</evidence>
<organism evidence="18 19">
    <name type="scientific">Faecalimonas umbilicata</name>
    <dbReference type="NCBI Taxonomy" id="1912855"/>
    <lineage>
        <taxon>Bacteria</taxon>
        <taxon>Bacillati</taxon>
        <taxon>Bacillota</taxon>
        <taxon>Clostridia</taxon>
        <taxon>Lachnospirales</taxon>
        <taxon>Lachnospiraceae</taxon>
        <taxon>Faecalimonas</taxon>
    </lineage>
</organism>
<dbReference type="GO" id="GO:0005737">
    <property type="term" value="C:cytoplasm"/>
    <property type="evidence" value="ECO:0007669"/>
    <property type="project" value="UniProtKB-SubCell"/>
</dbReference>
<reference evidence="17 20" key="1">
    <citation type="journal article" date="2018" name="Int. J. Syst. Evol. Microbiol.">
        <title>Draft Genome Sequence of Faecalimonas umbilicata JCM 30896T, an Acetate-Producing Bacterium Isolated from Human Feces.</title>
        <authorList>
            <person name="Sakamoto M."/>
            <person name="Ikeyama N."/>
            <person name="Yuki M."/>
            <person name="Ohkuma M."/>
        </authorList>
    </citation>
    <scope>NUCLEOTIDE SEQUENCE [LARGE SCALE GENOMIC DNA]</scope>
    <source>
        <strain evidence="17 20">EGH7</strain>
    </source>
</reference>
<dbReference type="Proteomes" id="UP000294613">
    <property type="component" value="Unassembled WGS sequence"/>
</dbReference>
<comment type="subunit">
    <text evidence="5 16">Homodimer.</text>
</comment>
<evidence type="ECO:0000256" key="11">
    <source>
        <dbReference type="ARBA" id="ARBA00022840"/>
    </source>
</evidence>
<keyword evidence="8 16" id="KW-0808">Transferase</keyword>
<dbReference type="InterPro" id="IPR043129">
    <property type="entry name" value="ATPase_NBD"/>
</dbReference>
<evidence type="ECO:0000256" key="14">
    <source>
        <dbReference type="ARBA" id="ARBA00038036"/>
    </source>
</evidence>
<evidence type="ECO:0000313" key="19">
    <source>
        <dbReference type="Proteomes" id="UP000294613"/>
    </source>
</evidence>
<comment type="similarity">
    <text evidence="14 16">Belongs to the type III pantothenate kinase family.</text>
</comment>
<feature type="binding site" evidence="16">
    <location>
        <begin position="106"/>
        <end position="109"/>
    </location>
    <ligand>
        <name>substrate</name>
    </ligand>
</feature>
<dbReference type="SUPFAM" id="SSF53067">
    <property type="entry name" value="Actin-like ATPase domain"/>
    <property type="match status" value="2"/>
</dbReference>
<evidence type="ECO:0000256" key="10">
    <source>
        <dbReference type="ARBA" id="ARBA00022777"/>
    </source>
</evidence>
<keyword evidence="20" id="KW-1185">Reference proteome</keyword>
<gene>
    <name evidence="16" type="primary">coaX</name>
    <name evidence="17" type="synonym">coaX_2</name>
    <name evidence="18" type="ORF">EDD74_11574</name>
    <name evidence="17" type="ORF">FAEUMB_13310</name>
</gene>
<evidence type="ECO:0000256" key="7">
    <source>
        <dbReference type="ARBA" id="ARBA00022490"/>
    </source>
</evidence>
<evidence type="ECO:0000256" key="12">
    <source>
        <dbReference type="ARBA" id="ARBA00022958"/>
    </source>
</evidence>
<dbReference type="NCBIfam" id="TIGR00671">
    <property type="entry name" value="baf"/>
    <property type="match status" value="1"/>
</dbReference>
<dbReference type="EMBL" id="SLZV01000015">
    <property type="protein sequence ID" value="TCS67750.1"/>
    <property type="molecule type" value="Genomic_DNA"/>
</dbReference>
<keyword evidence="11 16" id="KW-0067">ATP-binding</keyword>
<keyword evidence="10 16" id="KW-0418">Kinase</keyword>
<feature type="binding site" evidence="16">
    <location>
        <begin position="6"/>
        <end position="13"/>
    </location>
    <ligand>
        <name>ATP</name>
        <dbReference type="ChEBI" id="CHEBI:30616"/>
    </ligand>
</feature>
<dbReference type="NCBIfam" id="NF009855">
    <property type="entry name" value="PRK13321.1"/>
    <property type="match status" value="1"/>
</dbReference>
<comment type="caution">
    <text evidence="16">Lacks conserved residue(s) required for the propagation of feature annotation.</text>
</comment>
<evidence type="ECO:0000256" key="6">
    <source>
        <dbReference type="ARBA" id="ARBA00012102"/>
    </source>
</evidence>
<dbReference type="GeneID" id="97505944"/>
<evidence type="ECO:0000256" key="8">
    <source>
        <dbReference type="ARBA" id="ARBA00022679"/>
    </source>
</evidence>
<dbReference type="AlphaFoldDB" id="A0A4V2UPY3"/>
<dbReference type="GO" id="GO:0004594">
    <property type="term" value="F:pantothenate kinase activity"/>
    <property type="evidence" value="ECO:0007669"/>
    <property type="project" value="UniProtKB-UniRule"/>
</dbReference>
<dbReference type="PANTHER" id="PTHR34265">
    <property type="entry name" value="TYPE III PANTOTHENATE KINASE"/>
    <property type="match status" value="1"/>
</dbReference>
<comment type="caution">
    <text evidence="18">The sequence shown here is derived from an EMBL/GenBank/DDBJ whole genome shotgun (WGS) entry which is preliminary data.</text>
</comment>
<dbReference type="EMBL" id="BHEO01000005">
    <property type="protein sequence ID" value="GBU04790.1"/>
    <property type="molecule type" value="Genomic_DNA"/>
</dbReference>
<keyword evidence="16" id="KW-0479">Metal-binding</keyword>
<evidence type="ECO:0000256" key="1">
    <source>
        <dbReference type="ARBA" id="ARBA00001206"/>
    </source>
</evidence>
<sequence length="255" mass="27999">MLLVIDVGNTNITLGVYKEEKLEAKFRMTTKLPRTSDEYGISLCDLIEHQGFEIRQIDAVIIASVVPDIMHSLTSAIIKYLDVYPLVVSREIETGIKIGMDNPRMGPDRIVDAVAAYEKYGGPVIVVDFGTATTYDMIAEDGSFMGGCIATGIRTSARALWGGAAMLPEIEIKKPEVIMGQETITSMQAGLVYGYIGQTEYIVQKMKKETGLENVKVIATGGLGKIIVSETDVFDAYDQNLTLDGLRILYEKNKK</sequence>
<keyword evidence="7 16" id="KW-0963">Cytoplasm</keyword>
<dbReference type="Proteomes" id="UP000702954">
    <property type="component" value="Unassembled WGS sequence"/>
</dbReference>
<proteinExistence type="inferred from homology"/>
<dbReference type="RefSeq" id="WP_008976888.1">
    <property type="nucleotide sequence ID" value="NZ_AP031411.1"/>
</dbReference>
<dbReference type="CDD" id="cd24015">
    <property type="entry name" value="ASKHA_NBD_PanK-III"/>
    <property type="match status" value="1"/>
</dbReference>
<feature type="active site" description="Proton acceptor" evidence="16">
    <location>
        <position position="108"/>
    </location>
</feature>
<dbReference type="GO" id="GO:0005524">
    <property type="term" value="F:ATP binding"/>
    <property type="evidence" value="ECO:0007669"/>
    <property type="project" value="UniProtKB-UniRule"/>
</dbReference>
<evidence type="ECO:0000256" key="4">
    <source>
        <dbReference type="ARBA" id="ARBA00005225"/>
    </source>
</evidence>
<comment type="subcellular location">
    <subcellularLocation>
        <location evidence="3 16">Cytoplasm</location>
    </subcellularLocation>
</comment>
<comment type="pathway">
    <text evidence="4 16">Cofactor biosynthesis; coenzyme A biosynthesis; CoA from (R)-pantothenate: step 1/5.</text>
</comment>
<evidence type="ECO:0000256" key="9">
    <source>
        <dbReference type="ARBA" id="ARBA00022741"/>
    </source>
</evidence>
<evidence type="ECO:0000256" key="15">
    <source>
        <dbReference type="ARBA" id="ARBA00040883"/>
    </source>
</evidence>
<evidence type="ECO:0000256" key="3">
    <source>
        <dbReference type="ARBA" id="ARBA00004496"/>
    </source>
</evidence>
<evidence type="ECO:0000256" key="16">
    <source>
        <dbReference type="HAMAP-Rule" id="MF_01274"/>
    </source>
</evidence>
<dbReference type="HAMAP" id="MF_01274">
    <property type="entry name" value="Pantothen_kinase_3"/>
    <property type="match status" value="1"/>
</dbReference>
<dbReference type="GO" id="GO:0015937">
    <property type="term" value="P:coenzyme A biosynthetic process"/>
    <property type="evidence" value="ECO:0007669"/>
    <property type="project" value="UniProtKB-UniRule"/>
</dbReference>
<dbReference type="EC" id="2.7.1.33" evidence="6 16"/>
<dbReference type="Gene3D" id="3.30.420.40">
    <property type="match status" value="2"/>
</dbReference>
<name>A0A4V2UPY3_9FIRM</name>
<dbReference type="PANTHER" id="PTHR34265:SF1">
    <property type="entry name" value="TYPE III PANTOTHENATE KINASE"/>
    <property type="match status" value="1"/>
</dbReference>
<protein>
    <recommendedName>
        <fullName evidence="15 16">Type III pantothenate kinase</fullName>
        <ecNumber evidence="6 16">2.7.1.33</ecNumber>
    </recommendedName>
    <alternativeName>
        <fullName evidence="16">PanK-III</fullName>
    </alternativeName>
    <alternativeName>
        <fullName evidence="16">Pantothenic acid kinase</fullName>
    </alternativeName>
</protein>
<evidence type="ECO:0000256" key="13">
    <source>
        <dbReference type="ARBA" id="ARBA00022993"/>
    </source>
</evidence>
<keyword evidence="9 16" id="KW-0547">Nucleotide-binding</keyword>
<evidence type="ECO:0000313" key="20">
    <source>
        <dbReference type="Proteomes" id="UP000702954"/>
    </source>
</evidence>
<comment type="cofactor">
    <cofactor evidence="16">
        <name>NH4(+)</name>
        <dbReference type="ChEBI" id="CHEBI:28938"/>
    </cofactor>
    <cofactor evidence="16">
        <name>K(+)</name>
        <dbReference type="ChEBI" id="CHEBI:29103"/>
    </cofactor>
    <text evidence="16">A monovalent cation. Ammonium or potassium.</text>
</comment>
<comment type="cofactor">
    <cofactor evidence="2">
        <name>K(+)</name>
        <dbReference type="ChEBI" id="CHEBI:29103"/>
    </cofactor>
</comment>
<comment type="catalytic activity">
    <reaction evidence="1 16">
        <text>(R)-pantothenate + ATP = (R)-4'-phosphopantothenate + ADP + H(+)</text>
        <dbReference type="Rhea" id="RHEA:16373"/>
        <dbReference type="ChEBI" id="CHEBI:10986"/>
        <dbReference type="ChEBI" id="CHEBI:15378"/>
        <dbReference type="ChEBI" id="CHEBI:29032"/>
        <dbReference type="ChEBI" id="CHEBI:30616"/>
        <dbReference type="ChEBI" id="CHEBI:456216"/>
        <dbReference type="EC" id="2.7.1.33"/>
    </reaction>
</comment>
<keyword evidence="12 16" id="KW-0630">Potassium</keyword>
<feature type="binding site" evidence="16">
    <location>
        <position position="128"/>
    </location>
    <ligand>
        <name>K(+)</name>
        <dbReference type="ChEBI" id="CHEBI:29103"/>
    </ligand>
</feature>
<dbReference type="Pfam" id="PF03309">
    <property type="entry name" value="Pan_kinase"/>
    <property type="match status" value="1"/>
</dbReference>
<dbReference type="GO" id="GO:0046872">
    <property type="term" value="F:metal ion binding"/>
    <property type="evidence" value="ECO:0007669"/>
    <property type="project" value="UniProtKB-KW"/>
</dbReference>
<feature type="binding site" evidence="16">
    <location>
        <position position="183"/>
    </location>
    <ligand>
        <name>substrate</name>
    </ligand>
</feature>
<feature type="binding site" evidence="16">
    <location>
        <position position="131"/>
    </location>
    <ligand>
        <name>ATP</name>
        <dbReference type="ChEBI" id="CHEBI:30616"/>
    </ligand>
</feature>
<evidence type="ECO:0000313" key="18">
    <source>
        <dbReference type="EMBL" id="TCS67750.1"/>
    </source>
</evidence>
<comment type="function">
    <text evidence="16">Catalyzes the phosphorylation of pantothenate (Pan), the first step in CoA biosynthesis.</text>
</comment>
<reference evidence="18 19" key="2">
    <citation type="submission" date="2019-03" db="EMBL/GenBank/DDBJ databases">
        <title>Genomic Encyclopedia of Type Strains, Phase IV (KMG-IV): sequencing the most valuable type-strain genomes for metagenomic binning, comparative biology and taxonomic classification.</title>
        <authorList>
            <person name="Goeker M."/>
        </authorList>
    </citation>
    <scope>NUCLEOTIDE SEQUENCE [LARGE SCALE GENOMIC DNA]</scope>
    <source>
        <strain evidence="18 19">DSM 103426</strain>
    </source>
</reference>